<protein>
    <submittedName>
        <fullName evidence="1">Uncharacterized protein</fullName>
    </submittedName>
</protein>
<evidence type="ECO:0000313" key="1">
    <source>
        <dbReference type="EMBL" id="OGZ43973.1"/>
    </source>
</evidence>
<organism evidence="1 2">
    <name type="scientific">Candidatus Ryanbacteria bacterium RIFCSPHIGHO2_01_FULL_45_22</name>
    <dbReference type="NCBI Taxonomy" id="1802114"/>
    <lineage>
        <taxon>Bacteria</taxon>
        <taxon>Candidatus Ryaniibacteriota</taxon>
    </lineage>
</organism>
<name>A0A1G2G0W4_9BACT</name>
<dbReference type="EMBL" id="MHNK01000010">
    <property type="protein sequence ID" value="OGZ43973.1"/>
    <property type="molecule type" value="Genomic_DNA"/>
</dbReference>
<proteinExistence type="predicted"/>
<dbReference type="Proteomes" id="UP000177480">
    <property type="component" value="Unassembled WGS sequence"/>
</dbReference>
<comment type="caution">
    <text evidence="1">The sequence shown here is derived from an EMBL/GenBank/DDBJ whole genome shotgun (WGS) entry which is preliminary data.</text>
</comment>
<gene>
    <name evidence="1" type="ORF">A2719_03355</name>
</gene>
<dbReference type="STRING" id="1802114.A2719_03355"/>
<accession>A0A1G2G0W4</accession>
<dbReference type="AlphaFoldDB" id="A0A1G2G0W4"/>
<evidence type="ECO:0000313" key="2">
    <source>
        <dbReference type="Proteomes" id="UP000177480"/>
    </source>
</evidence>
<reference evidence="1 2" key="1">
    <citation type="journal article" date="2016" name="Nat. Commun.">
        <title>Thousands of microbial genomes shed light on interconnected biogeochemical processes in an aquifer system.</title>
        <authorList>
            <person name="Anantharaman K."/>
            <person name="Brown C.T."/>
            <person name="Hug L.A."/>
            <person name="Sharon I."/>
            <person name="Castelle C.J."/>
            <person name="Probst A.J."/>
            <person name="Thomas B.C."/>
            <person name="Singh A."/>
            <person name="Wilkins M.J."/>
            <person name="Karaoz U."/>
            <person name="Brodie E.L."/>
            <person name="Williams K.H."/>
            <person name="Hubbard S.S."/>
            <person name="Banfield J.F."/>
        </authorList>
    </citation>
    <scope>NUCLEOTIDE SEQUENCE [LARGE SCALE GENOMIC DNA]</scope>
</reference>
<sequence length="214" mass="24904">MKLNVSKIVLRESYMSIEKSFDAETRETVSLEEGIKVYQRDRSNLELKKDLLDRIRARAVFLSREQFAKRAKDEGRDDPVPMSEFFGFGGVMSRPIINKEACPPEHQPYILTHECLEVLETGPWVDEREAWKNKHGADNHPQLAVNSHKEATHEEYRHAQTDGMLKQHHDFMVGWAEKLVSEYSGTVPGLVQLVERETVQRRHIFEEMLRMEGD</sequence>